<evidence type="ECO:0000313" key="15">
    <source>
        <dbReference type="EMBL" id="EAG2246457.1"/>
    </source>
</evidence>
<comment type="caution">
    <text evidence="20">The sequence shown here is derived from an EMBL/GenBank/DDBJ whole genome shotgun (WGS) entry which is preliminary data.</text>
</comment>
<dbReference type="Proteomes" id="UP000354255">
    <property type="component" value="Unassembled WGS sequence"/>
</dbReference>
<dbReference type="AlphaFoldDB" id="A0A0B8RAB6"/>
<dbReference type="Proteomes" id="UP000478704">
    <property type="component" value="Unassembled WGS sequence"/>
</dbReference>
<gene>
    <name evidence="21" type="ORF">AB917_08710</name>
    <name evidence="3" type="ORF">ABZ57_11275</name>
    <name evidence="40" type="ORF">AJL21_00710</name>
    <name evidence="4" type="ORF">ARY78_10395</name>
    <name evidence="16" type="ORF">B1N52_12650</name>
    <name evidence="15" type="ORF">B1S26_13690</name>
    <name evidence="17" type="ORF">B5K54_02460</name>
    <name evidence="13" type="ORF">BB997_11750</name>
    <name evidence="14" type="ORF">BCZ21_12510</name>
    <name evidence="19" type="ORF">CA369_09860</name>
    <name evidence="18" type="ORF">CAV64_13025</name>
    <name evidence="22" type="ORF">CW845_13480</name>
    <name evidence="24" type="ORF">D7104_10145</name>
    <name evidence="20" type="ORF">DCT16_13525</name>
    <name evidence="6" type="ORF">DQ70_13505</name>
    <name evidence="5" type="ORF">DU018_01700</name>
    <name evidence="41" type="ORF">DYZ80_02763</name>
    <name evidence="23" type="ORF">E5F58_12940</name>
    <name evidence="11" type="ORF">EX365_11720</name>
    <name evidence="10" type="ORF">EXZ73_05040</name>
    <name evidence="29" type="ORF">F6436_08475</name>
    <name evidence="30" type="ORF">F6515_06270</name>
    <name evidence="25" type="ORF">FA835_05590</name>
    <name evidence="27" type="ORF">FLQ97_03850</name>
    <name evidence="26" type="ORF">FLR03_03080</name>
    <name evidence="28" type="ORF">FNX40_13015</name>
    <name evidence="33" type="ORF">FV747_11140</name>
    <name evidence="34" type="ORF">G3O21_002078</name>
    <name evidence="35" type="ORF">GHH22_11920</name>
    <name evidence="32" type="ORF">GJW51_09145</name>
    <name evidence="31" type="ORF">GQG13_13635</name>
    <name evidence="36" type="ORF">GYS09_09965</name>
    <name evidence="37" type="ORF">GYX23_10495</name>
    <name evidence="38" type="ORF">GYY14_10275</name>
    <name evidence="39" type="ORF">HZJ64_10520</name>
    <name evidence="7" type="ORF">KV70_10990</name>
    <name evidence="8" type="ORF">QD52_13800</name>
    <name evidence="9" type="ORF">UI29_13645</name>
    <name evidence="12" type="ORF">Y261_08935</name>
</gene>
<dbReference type="Proteomes" id="UP000842809">
    <property type="component" value="Unassembled WGS sequence"/>
</dbReference>
<dbReference type="EMBL" id="AABATR010000006">
    <property type="protein sequence ID" value="EAG1894284.1"/>
    <property type="molecule type" value="Genomic_DNA"/>
</dbReference>
<dbReference type="EMBL" id="QXLS01000007">
    <property type="protein sequence ID" value="RKA05243.1"/>
    <property type="molecule type" value="Genomic_DNA"/>
</dbReference>
<evidence type="ECO:0000313" key="75">
    <source>
        <dbReference type="Proteomes" id="UP000566721"/>
    </source>
</evidence>
<dbReference type="EMBL" id="AANPAU010000007">
    <property type="protein sequence ID" value="EDP8514648.1"/>
    <property type="molecule type" value="Genomic_DNA"/>
</dbReference>
<evidence type="ECO:0000313" key="34">
    <source>
        <dbReference type="EMBL" id="EDP8514648.1"/>
    </source>
</evidence>
<dbReference type="Gene3D" id="1.25.40.10">
    <property type="entry name" value="Tetratricopeptide repeat domain"/>
    <property type="match status" value="2"/>
</dbReference>
<evidence type="ECO:0000313" key="74">
    <source>
        <dbReference type="Proteomes" id="UP000549379"/>
    </source>
</evidence>
<reference evidence="44 46" key="4">
    <citation type="submission" date="2018-06" db="EMBL/GenBank/DDBJ databases">
        <authorList>
            <consortium name="PulseNet: The National Subtyping Network for Foodborne Disease Surveillance"/>
            <person name="Tarr C.L."/>
            <person name="Trees E."/>
            <person name="Katz L.S."/>
            <person name="Carleton-Romer H.A."/>
            <person name="Stroika S."/>
            <person name="Kucerova Z."/>
            <person name="Roache K.F."/>
            <person name="Sabol A.L."/>
            <person name="Besser J."/>
            <person name="Gerner-Smidt P."/>
        </authorList>
    </citation>
    <scope>NUCLEOTIDE SEQUENCE [LARGE SCALE GENOMIC DNA]</scope>
    <source>
        <strain evidence="3 46">2015L-6227</strain>
        <strain evidence="12 44">PNUSAL000134</strain>
        <strain evidence="7 50">PNUSAL000910</strain>
        <strain evidence="13 63">PNUSAL002298</strain>
        <strain evidence="24 49">PNUSAL004402</strain>
        <strain evidence="30 66">PNUSAL005692</strain>
    </source>
</reference>
<reference evidence="40 78" key="1">
    <citation type="submission" date="2016-09" db="EMBL/GenBank/DDBJ databases">
        <title>100K Listeria isolates.</title>
        <authorList>
            <person name="Chen P."/>
            <person name="Weimer B.C."/>
            <person name="Kong N."/>
            <person name="Huang B."/>
        </authorList>
    </citation>
    <scope>NUCLEOTIDE SEQUENCE [LARGE SCALE GENOMIC DNA]</scope>
    <source>
        <strain evidence="40 78">BCW_2383</strain>
    </source>
</reference>
<reference evidence="33 62" key="7">
    <citation type="submission" date="2019-08" db="EMBL/GenBank/DDBJ databases">
        <authorList>
            <person name="Ashton P.M."/>
            <person name="Dallman T."/>
            <person name="Nair S."/>
            <person name="De Pinna E."/>
            <person name="Peters T."/>
            <person name="Grant K."/>
        </authorList>
    </citation>
    <scope>NUCLEOTIDE SEQUENCE [LARGE SCALE GENOMIC DNA]</scope>
    <source>
        <strain evidence="33 62">788324</strain>
    </source>
</reference>
<dbReference type="Proteomes" id="UP000527632">
    <property type="component" value="Unassembled WGS sequence"/>
</dbReference>
<evidence type="ECO:0000313" key="76">
    <source>
        <dbReference type="Proteomes" id="UP000841146"/>
    </source>
</evidence>
<evidence type="ECO:0000313" key="78">
    <source>
        <dbReference type="Proteomes" id="UP000852906"/>
    </source>
</evidence>
<dbReference type="EMBL" id="AABBZO010000010">
    <property type="protein sequence ID" value="EAG4462590.1"/>
    <property type="molecule type" value="Genomic_DNA"/>
</dbReference>
<evidence type="ECO:0000313" key="69">
    <source>
        <dbReference type="Proteomes" id="UP000527632"/>
    </source>
</evidence>
<evidence type="ECO:0000313" key="24">
    <source>
        <dbReference type="EMBL" id="EAK8898053.1"/>
    </source>
</evidence>
<evidence type="ECO:0000313" key="3">
    <source>
        <dbReference type="EMBL" id="EAC4553067.1"/>
    </source>
</evidence>
<evidence type="ECO:0000313" key="64">
    <source>
        <dbReference type="Proteomes" id="UP000478704"/>
    </source>
</evidence>
<dbReference type="Proteomes" id="UP000272537">
    <property type="component" value="Unassembled WGS sequence"/>
</dbReference>
<dbReference type="Proteomes" id="UP000566721">
    <property type="component" value="Unassembled WGS sequence"/>
</dbReference>
<evidence type="ECO:0000313" key="73">
    <source>
        <dbReference type="Proteomes" id="UP000548278"/>
    </source>
</evidence>
<evidence type="ECO:0000313" key="43">
    <source>
        <dbReference type="Proteomes" id="UP000331186"/>
    </source>
</evidence>
<evidence type="ECO:0000313" key="77">
    <source>
        <dbReference type="Proteomes" id="UP000844415"/>
    </source>
</evidence>
<evidence type="ECO:0000313" key="59">
    <source>
        <dbReference type="Proteomes" id="UP000423131"/>
    </source>
</evidence>
<evidence type="ECO:0000313" key="46">
    <source>
        <dbReference type="Proteomes" id="UP000339309"/>
    </source>
</evidence>
<dbReference type="EMBL" id="AALGDA010000014">
    <property type="protein sequence ID" value="ECY9782595.1"/>
    <property type="molecule type" value="Genomic_DNA"/>
</dbReference>
<dbReference type="EMBL" id="AABGUK010000005">
    <property type="protein sequence ID" value="EAH4242893.1"/>
    <property type="molecule type" value="Genomic_DNA"/>
</dbReference>
<evidence type="ECO:0000313" key="60">
    <source>
        <dbReference type="Proteomes" id="UP000455569"/>
    </source>
</evidence>
<dbReference type="Proteomes" id="UP000376505">
    <property type="component" value="Unassembled WGS sequence"/>
</dbReference>
<dbReference type="Proteomes" id="UP000403352">
    <property type="component" value="Unassembled WGS sequence"/>
</dbReference>
<evidence type="ECO:0000313" key="26">
    <source>
        <dbReference type="EMBL" id="ECB9472660.1"/>
    </source>
</evidence>
<dbReference type="Proteomes" id="UP000481141">
    <property type="component" value="Unassembled WGS sequence"/>
</dbReference>
<evidence type="ECO:0000313" key="16">
    <source>
        <dbReference type="EMBL" id="EAG2516013.1"/>
    </source>
</evidence>
<dbReference type="Proteomes" id="UP000455569">
    <property type="component" value="Unassembled WGS sequence"/>
</dbReference>
<dbReference type="EMBL" id="AAAIKW010000008">
    <property type="protein sequence ID" value="EAC4553067.1"/>
    <property type="molecule type" value="Genomic_DNA"/>
</dbReference>
<evidence type="ECO:0000313" key="10">
    <source>
        <dbReference type="EMBL" id="EAD5773654.1"/>
    </source>
</evidence>
<evidence type="ECO:0000313" key="55">
    <source>
        <dbReference type="Proteomes" id="UP000389283"/>
    </source>
</evidence>
<evidence type="ECO:0000313" key="71">
    <source>
        <dbReference type="Proteomes" id="UP000540117"/>
    </source>
</evidence>
<evidence type="ECO:0000313" key="66">
    <source>
        <dbReference type="Proteomes" id="UP000489121"/>
    </source>
</evidence>
<dbReference type="Proteomes" id="UP000364988">
    <property type="component" value="Unassembled WGS sequence"/>
</dbReference>
<evidence type="ECO:0000313" key="23">
    <source>
        <dbReference type="EMBL" id="EAH4242893.1"/>
    </source>
</evidence>
<dbReference type="Proteomes" id="UP000368512">
    <property type="component" value="Unassembled WGS sequence"/>
</dbReference>
<dbReference type="EMBL" id="AAHZFY010000005">
    <property type="protein sequence ID" value="ECB9512861.1"/>
    <property type="molecule type" value="Genomic_DNA"/>
</dbReference>
<dbReference type="RefSeq" id="WP_003725412.1">
    <property type="nucleotide sequence ID" value="NC_021824.1"/>
</dbReference>
<evidence type="ECO:0000313" key="12">
    <source>
        <dbReference type="EMBL" id="EAE2354468.1"/>
    </source>
</evidence>
<dbReference type="EMBL" id="AAAJKI010000002">
    <property type="protein sequence ID" value="EAC6547070.1"/>
    <property type="molecule type" value="Genomic_DNA"/>
</dbReference>
<evidence type="ECO:0000313" key="19">
    <source>
        <dbReference type="EMBL" id="EAG4462590.1"/>
    </source>
</evidence>
<evidence type="ECO:0000313" key="28">
    <source>
        <dbReference type="EMBL" id="ECC1557723.1"/>
    </source>
</evidence>
<evidence type="ECO:0000313" key="20">
    <source>
        <dbReference type="EMBL" id="EAG6170394.1"/>
    </source>
</evidence>
<dbReference type="Proteomes" id="UP000350032">
    <property type="component" value="Unassembled WGS sequence"/>
</dbReference>
<evidence type="ECO:0000313" key="9">
    <source>
        <dbReference type="EMBL" id="EAD3793798.1"/>
    </source>
</evidence>
<evidence type="ECO:0000313" key="8">
    <source>
        <dbReference type="EMBL" id="EAD1186156.1"/>
    </source>
</evidence>
<evidence type="ECO:0000313" key="42">
    <source>
        <dbReference type="Proteomes" id="UP000272537"/>
    </source>
</evidence>
<dbReference type="EMBL" id="AABAWE010000006">
    <property type="protein sequence ID" value="EAG2088085.1"/>
    <property type="molecule type" value="Genomic_DNA"/>
</dbReference>
<evidence type="ECO:0000313" key="45">
    <source>
        <dbReference type="Proteomes" id="UP000337746"/>
    </source>
</evidence>
<dbReference type="EMBL" id="AAAJWF010000009">
    <property type="protein sequence ID" value="EAC7481701.1"/>
    <property type="molecule type" value="Genomic_DNA"/>
</dbReference>
<dbReference type="EMBL" id="AACKDQ010000010">
    <property type="protein sequence ID" value="EAK9316578.1"/>
    <property type="molecule type" value="Genomic_DNA"/>
</dbReference>
<dbReference type="EMBL" id="AANEHK010000010">
    <property type="protein sequence ID" value="EDO0986544.1"/>
    <property type="molecule type" value="Genomic_DNA"/>
</dbReference>
<evidence type="ECO:0000313" key="63">
    <source>
        <dbReference type="Proteomes" id="UP000478682"/>
    </source>
</evidence>
<dbReference type="Proteomes" id="UP000549379">
    <property type="component" value="Unassembled WGS sequence"/>
</dbReference>
<dbReference type="Proteomes" id="UP000398321">
    <property type="component" value="Unassembled WGS sequence"/>
</dbReference>
<dbReference type="Proteomes" id="UP000344343">
    <property type="component" value="Unassembled WGS sequence"/>
</dbReference>
<evidence type="ECO:0000313" key="40">
    <source>
        <dbReference type="EMBL" id="OET53051.1"/>
    </source>
</evidence>
<evidence type="ECO:0000313" key="50">
    <source>
        <dbReference type="Proteomes" id="UP000354255"/>
    </source>
</evidence>
<dbReference type="EMBL" id="DAAEEB010000009">
    <property type="protein sequence ID" value="HAA8053844.1"/>
    <property type="molecule type" value="Genomic_DNA"/>
</dbReference>
<evidence type="ECO:0000313" key="65">
    <source>
        <dbReference type="Proteomes" id="UP000481141"/>
    </source>
</evidence>
<evidence type="ECO:0000313" key="56">
    <source>
        <dbReference type="Proteomes" id="UP000398321"/>
    </source>
</evidence>
<dbReference type="EMBL" id="AAALRN010000007">
    <property type="protein sequence ID" value="EAD1186156.1"/>
    <property type="molecule type" value="Genomic_DNA"/>
</dbReference>
<dbReference type="Proteomes" id="UP000840039">
    <property type="component" value="Unassembled WGS sequence"/>
</dbReference>
<dbReference type="Proteomes" id="UP000489121">
    <property type="component" value="Unassembled WGS sequence"/>
</dbReference>
<dbReference type="SMR" id="A0A0B8RAB6"/>
<dbReference type="EMBL" id="AAIAJJ010000006">
    <property type="protein sequence ID" value="ECC1557723.1"/>
    <property type="molecule type" value="Genomic_DNA"/>
</dbReference>
<dbReference type="InterPro" id="IPR051012">
    <property type="entry name" value="CellSynth/LPSAsmb/PSIAsmb"/>
</dbReference>
<protein>
    <submittedName>
        <fullName evidence="20">Uncharacterized protein</fullName>
    </submittedName>
</protein>
<evidence type="ECO:0000313" key="41">
    <source>
        <dbReference type="EMBL" id="RKA05243.1"/>
    </source>
</evidence>
<dbReference type="EMBL" id="DAAJFY010000006">
    <property type="protein sequence ID" value="HAC0275755.1"/>
    <property type="molecule type" value="Genomic_DNA"/>
</dbReference>
<dbReference type="Proteomes" id="UP000548278">
    <property type="component" value="Unassembled WGS sequence"/>
</dbReference>
<dbReference type="EMBL" id="AAAKQF010000007">
    <property type="protein sequence ID" value="EAC9040733.1"/>
    <property type="molecule type" value="Genomic_DNA"/>
</dbReference>
<evidence type="ECO:0000313" key="21">
    <source>
        <dbReference type="EMBL" id="EAG6990667.1"/>
    </source>
</evidence>
<evidence type="ECO:0000313" key="53">
    <source>
        <dbReference type="Proteomes" id="UP000368512"/>
    </source>
</evidence>
<evidence type="ECO:0000313" key="47">
    <source>
        <dbReference type="Proteomes" id="UP000344343"/>
    </source>
</evidence>
<dbReference type="Proteomes" id="UP000522199">
    <property type="component" value="Unassembled WGS sequence"/>
</dbReference>
<proteinExistence type="predicted"/>
<dbReference type="EMBL" id="JACAVN010000006">
    <property type="protein sequence ID" value="NYA02270.1"/>
    <property type="molecule type" value="Genomic_DNA"/>
</dbReference>
<dbReference type="Proteomes" id="UP000336166">
    <property type="component" value="Unassembled WGS sequence"/>
</dbReference>
<evidence type="ECO:0000313" key="37">
    <source>
        <dbReference type="EMBL" id="HAC0013429.1"/>
    </source>
</evidence>
<dbReference type="EMBL" id="DAAJCS010000007">
    <property type="protein sequence ID" value="HAC0013429.1"/>
    <property type="molecule type" value="Genomic_DNA"/>
</dbReference>
<dbReference type="EMBL" id="DAAIJL010000008">
    <property type="protein sequence ID" value="HAB8557617.1"/>
    <property type="molecule type" value="Genomic_DNA"/>
</dbReference>
<dbReference type="Proteomes" id="UP000844415">
    <property type="component" value="Unassembled WGS sequence"/>
</dbReference>
<evidence type="ECO:0000313" key="33">
    <source>
        <dbReference type="EMBL" id="EDO0986544.1"/>
    </source>
</evidence>
<organism evidence="20 75">
    <name type="scientific">Listeria monocytogenes</name>
    <dbReference type="NCBI Taxonomy" id="1639"/>
    <lineage>
        <taxon>Bacteria</taxon>
        <taxon>Bacillati</taxon>
        <taxon>Bacillota</taxon>
        <taxon>Bacilli</taxon>
        <taxon>Bacillales</taxon>
        <taxon>Listeriaceae</taxon>
        <taxon>Listeria</taxon>
    </lineage>
</organism>
<dbReference type="InterPro" id="IPR019734">
    <property type="entry name" value="TPR_rpt"/>
</dbReference>
<dbReference type="Proteomes" id="UP000410967">
    <property type="component" value="Unassembled WGS sequence"/>
</dbReference>
<evidence type="ECO:0000313" key="11">
    <source>
        <dbReference type="EMBL" id="EAD5787225.1"/>
    </source>
</evidence>
<dbReference type="Proteomes" id="UP000478682">
    <property type="component" value="Unassembled WGS sequence"/>
</dbReference>
<dbReference type="EMBL" id="AABCVX010000007">
    <property type="protein sequence ID" value="EAG6170394.1"/>
    <property type="molecule type" value="Genomic_DNA"/>
</dbReference>
<dbReference type="Proteomes" id="UP000389283">
    <property type="component" value="Unassembled WGS sequence"/>
</dbReference>
<dbReference type="Proteomes" id="UP000528151">
    <property type="component" value="Unassembled WGS sequence"/>
</dbReference>
<dbReference type="Proteomes" id="UP000423131">
    <property type="component" value="Unassembled WGS sequence"/>
</dbReference>
<dbReference type="OMA" id="FWSAYNN"/>
<evidence type="ECO:0000313" key="67">
    <source>
        <dbReference type="Proteomes" id="UP000522199"/>
    </source>
</evidence>
<dbReference type="EMBL" id="AALEDS010000006">
    <property type="protein sequence ID" value="ECY6544361.1"/>
    <property type="molecule type" value="Genomic_DNA"/>
</dbReference>
<evidence type="ECO:0000313" key="27">
    <source>
        <dbReference type="EMBL" id="ECB9512861.1"/>
    </source>
</evidence>
<evidence type="ECO:0000313" key="31">
    <source>
        <dbReference type="EMBL" id="EDN7716159.1"/>
    </source>
</evidence>
<accession>A0A0B8RAB6</accession>
<evidence type="ECO:0000313" key="62">
    <source>
        <dbReference type="Proteomes" id="UP000467536"/>
    </source>
</evidence>
<evidence type="ECO:0000313" key="44">
    <source>
        <dbReference type="Proteomes" id="UP000336166"/>
    </source>
</evidence>
<dbReference type="Proteomes" id="UP000852906">
    <property type="component" value="Unassembled WGS sequence"/>
</dbReference>
<keyword evidence="2" id="KW-0802">TPR repeat</keyword>
<dbReference type="KEGG" id="lmv:Y193_03320"/>
<evidence type="ECO:0000313" key="5">
    <source>
        <dbReference type="EMBL" id="EAC6547070.1"/>
    </source>
</evidence>
<evidence type="ECO:0000313" key="25">
    <source>
        <dbReference type="EMBL" id="EAK9316578.1"/>
    </source>
</evidence>
<reference evidence="76 77" key="3">
    <citation type="journal article" date="2018" name="Genome Biol.">
        <title>SKESA: strategic k-mer extension for scrupulous assemblies.</title>
        <authorList>
            <person name="Souvorov A."/>
            <person name="Agarwala R."/>
            <person name="Lipman D.J."/>
        </authorList>
    </citation>
    <scope>NUCLEOTIDE SEQUENCE [LARGE SCALE GENOMIC DNA]</scope>
    <source>
        <strain evidence="35">09CEB371LM</strain>
        <strain evidence="36 77">CFIAFB20100120</strain>
        <strain evidence="38">CFIAFB20170037</strain>
        <strain evidence="37 76">CFIAFB20170045</strain>
    </source>
</reference>
<dbReference type="Proteomes" id="UP000544530">
    <property type="component" value="Unassembled WGS sequence"/>
</dbReference>
<dbReference type="EMBL" id="AAAREG010000006">
    <property type="protein sequence ID" value="EAE2354468.1"/>
    <property type="molecule type" value="Genomic_DNA"/>
</dbReference>
<dbReference type="KEGG" id="lmok:CQ02_12585"/>
<dbReference type="EMBL" id="AAAIXK010000005">
    <property type="protein sequence ID" value="EAC5550838.1"/>
    <property type="molecule type" value="Genomic_DNA"/>
</dbReference>
<name>A0A0B8RAB6_LISMN</name>
<dbReference type="Proteomes" id="UP000525850">
    <property type="component" value="Unassembled WGS sequence"/>
</dbReference>
<dbReference type="InterPro" id="IPR011990">
    <property type="entry name" value="TPR-like_helical_dom_sf"/>
</dbReference>
<evidence type="ECO:0000313" key="39">
    <source>
        <dbReference type="EMBL" id="NYA02270.1"/>
    </source>
</evidence>
<reference evidence="36" key="8">
    <citation type="submission" date="2020-01" db="EMBL/GenBank/DDBJ databases">
        <authorList>
            <consortium name="NCBI Pathogen Detection Project"/>
        </authorList>
    </citation>
    <scope>NUCLEOTIDE SEQUENCE</scope>
    <source>
        <strain evidence="35">09CEB371LM</strain>
        <strain evidence="36">CFIAFB20100120</strain>
        <strain evidence="38">CFIAFB20170037</strain>
        <strain evidence="37">CFIAFB20170045</strain>
    </source>
</reference>
<keyword evidence="1" id="KW-0677">Repeat</keyword>
<evidence type="ECO:0000256" key="1">
    <source>
        <dbReference type="ARBA" id="ARBA00022737"/>
    </source>
</evidence>
<evidence type="ECO:0000313" key="6">
    <source>
        <dbReference type="EMBL" id="EAC7481701.1"/>
    </source>
</evidence>
<dbReference type="EMBL" id="AANCRK010000007">
    <property type="protein sequence ID" value="EDN7716159.1"/>
    <property type="molecule type" value="Genomic_DNA"/>
</dbReference>
<dbReference type="EMBL" id="AACJYH010000007">
    <property type="protein sequence ID" value="EAK8898053.1"/>
    <property type="molecule type" value="Genomic_DNA"/>
</dbReference>
<dbReference type="EMBL" id="AABDGJ010000005">
    <property type="protein sequence ID" value="EAG6990667.1"/>
    <property type="molecule type" value="Genomic_DNA"/>
</dbReference>
<dbReference type="PANTHER" id="PTHR45586">
    <property type="entry name" value="TPR REPEAT-CONTAINING PROTEIN PA4667"/>
    <property type="match status" value="1"/>
</dbReference>
<evidence type="ECO:0000313" key="18">
    <source>
        <dbReference type="EMBL" id="EAG4332165.1"/>
    </source>
</evidence>
<dbReference type="Proteomes" id="UP000345329">
    <property type="component" value="Unassembled WGS sequence"/>
</dbReference>
<evidence type="ECO:0000313" key="7">
    <source>
        <dbReference type="EMBL" id="EAC9040733.1"/>
    </source>
</evidence>
<dbReference type="Proteomes" id="UP000540117">
    <property type="component" value="Unassembled WGS sequence"/>
</dbReference>
<reference evidence="58 67" key="6">
    <citation type="submission" date="2019-04" db="EMBL/GenBank/DDBJ databases">
        <authorList>
            <consortium name="GenomeTrakr network: Whole genome sequencing for foodborne pathogen traceback"/>
        </authorList>
    </citation>
    <scope>NUCLEOTIDE SEQUENCE [LARGE SCALE GENOMIC DNA]</scope>
    <source>
        <strain evidence="21 73">CFSAN004300</strain>
        <strain evidence="22 67">CFSAN072474</strain>
        <strain evidence="29 51">FLAG-55987</strain>
        <strain evidence="25 58">PHLUSALM00088</strain>
    </source>
</reference>
<evidence type="ECO:0000313" key="13">
    <source>
        <dbReference type="EMBL" id="EAG1894284.1"/>
    </source>
</evidence>
<reference evidence="41 42" key="2">
    <citation type="journal article" date="2018" name="BMC Genomics">
        <title>Genes significantly associated with lineage II food isolates of Listeria monocytogenes.</title>
        <authorList>
            <person name="Pirone-Davies C."/>
            <person name="Chen Y."/>
            <person name="Pightling A."/>
            <person name="Ryan G."/>
            <person name="Wang Y."/>
            <person name="Yao K."/>
            <person name="Hoffmann M."/>
            <person name="Allard M.W."/>
        </authorList>
    </citation>
    <scope>NUCLEOTIDE SEQUENCE [LARGE SCALE GENOMIC DNA]</scope>
    <source>
        <strain evidence="41 42">PNUSAL000550</strain>
    </source>
</reference>
<dbReference type="SMART" id="SM00028">
    <property type="entry name" value="TPR"/>
    <property type="match status" value="4"/>
</dbReference>
<dbReference type="EMBL" id="AABBAW010000007">
    <property type="protein sequence ID" value="EAG2516013.1"/>
    <property type="molecule type" value="Genomic_DNA"/>
</dbReference>
<evidence type="ECO:0000313" key="52">
    <source>
        <dbReference type="Proteomes" id="UP000365297"/>
    </source>
</evidence>
<dbReference type="SUPFAM" id="SSF48452">
    <property type="entry name" value="TPR-like"/>
    <property type="match status" value="2"/>
</dbReference>
<evidence type="ECO:0000313" key="72">
    <source>
        <dbReference type="Proteomes" id="UP000544530"/>
    </source>
</evidence>
<evidence type="ECO:0000313" key="58">
    <source>
        <dbReference type="Proteomes" id="UP000410967"/>
    </source>
</evidence>
<dbReference type="Proteomes" id="UP000337746">
    <property type="component" value="Unassembled WGS sequence"/>
</dbReference>
<dbReference type="EMBL" id="MJTJ01000002">
    <property type="protein sequence ID" value="OET53051.1"/>
    <property type="molecule type" value="Genomic_DNA"/>
</dbReference>
<evidence type="ECO:0000256" key="2">
    <source>
        <dbReference type="ARBA" id="ARBA00022803"/>
    </source>
</evidence>
<dbReference type="EMBL" id="AABEKY010000009">
    <property type="protein sequence ID" value="EAG9388502.1"/>
    <property type="molecule type" value="Genomic_DNA"/>
</dbReference>
<dbReference type="EMBL" id="AAANYR010000006">
    <property type="protein sequence ID" value="EAD5787225.1"/>
    <property type="molecule type" value="Genomic_DNA"/>
</dbReference>
<dbReference type="Proteomes" id="UP000841146">
    <property type="component" value="Unassembled WGS sequence"/>
</dbReference>
<evidence type="ECO:0000313" key="17">
    <source>
        <dbReference type="EMBL" id="EAG2996152.1"/>
    </source>
</evidence>
<dbReference type="Proteomes" id="UP000365297">
    <property type="component" value="Unassembled WGS sequence"/>
</dbReference>
<dbReference type="Proteomes" id="UP000467536">
    <property type="component" value="Unassembled WGS sequence"/>
</dbReference>
<evidence type="ECO:0000313" key="70">
    <source>
        <dbReference type="Proteomes" id="UP000528151"/>
    </source>
</evidence>
<evidence type="ECO:0000313" key="29">
    <source>
        <dbReference type="EMBL" id="ECY6544361.1"/>
    </source>
</evidence>
<evidence type="ECO:0000313" key="51">
    <source>
        <dbReference type="Proteomes" id="UP000364988"/>
    </source>
</evidence>
<dbReference type="Proteomes" id="UP000467347">
    <property type="component" value="Unassembled WGS sequence"/>
</dbReference>
<sequence>MEKDKKTPAKIYPFYPNGQFYFERGVEAFRDQRIKEAIRYLVRASELEPGEAVILCQLAICYTEIGQFHKSNQLLREVLEQRNGNMEYCYYFIANNFAYMKDYRRALQYANRYLDSSTDGEYTEEAKDLIEVLLEETPFGETIENGFSKLEQEFYSYKKEINRYLAEEDSAAACDILRKVIDEKPNFWPAYNQLASLYFEQLKEEEGVRVLSDLLSRNPGNLLGICDLFIYHFYKGNRKEADELYLELRDVLPVLAHHKEKLGLIHAMMGEYEEADDLLEQVADLEVTERSKYYYFRAKSSYYLGDVEGAKMFWHSFLECDLYEDVRFPWEQEADLTNDTRLVLEMLQEEDDLTHMLGVYALTISGNRPELVLFHPLLDMSDWSYMEHLMFTNFDYFPDGAIEQNGYLIAKAMIILKENGVLLNEENMALYKQMFSLVLIDAGKDLILGRYTIETVASAIAKLFLPHLKLELVEEFECSKCARDIERVLSR</sequence>
<evidence type="ECO:0000313" key="30">
    <source>
        <dbReference type="EMBL" id="ECY9782595.1"/>
    </source>
</evidence>
<dbReference type="EMBL" id="AABAYG010000006">
    <property type="protein sequence ID" value="EAG2246457.1"/>
    <property type="molecule type" value="Genomic_DNA"/>
</dbReference>
<dbReference type="EMBL" id="AABBYJ010000008">
    <property type="protein sequence ID" value="EAG4332165.1"/>
    <property type="molecule type" value="Genomic_DNA"/>
</dbReference>
<evidence type="ECO:0000313" key="54">
    <source>
        <dbReference type="Proteomes" id="UP000376505"/>
    </source>
</evidence>
<evidence type="ECO:0000313" key="22">
    <source>
        <dbReference type="EMBL" id="EAG9388502.1"/>
    </source>
</evidence>
<evidence type="ECO:0000313" key="49">
    <source>
        <dbReference type="Proteomes" id="UP000350032"/>
    </source>
</evidence>
<dbReference type="PANTHER" id="PTHR45586:SF1">
    <property type="entry name" value="LIPOPOLYSACCHARIDE ASSEMBLY PROTEIN B"/>
    <property type="match status" value="1"/>
</dbReference>
<evidence type="ECO:0000313" key="61">
    <source>
        <dbReference type="Proteomes" id="UP000467347"/>
    </source>
</evidence>
<evidence type="ECO:0000313" key="57">
    <source>
        <dbReference type="Proteomes" id="UP000403352"/>
    </source>
</evidence>
<dbReference type="EMBL" id="AAAMZD010000007">
    <property type="protein sequence ID" value="EAD3793798.1"/>
    <property type="molecule type" value="Genomic_DNA"/>
</dbReference>
<dbReference type="Proteomes" id="UP000331186">
    <property type="component" value="Unassembled WGS sequence"/>
</dbReference>
<reference evidence="39 72" key="9">
    <citation type="submission" date="2020-06" db="EMBL/GenBank/DDBJ databases">
        <title>Two Listeria outbreaks in Switzerland in 2018 and 2020.</title>
        <authorList>
            <person name="Stevens M.J.A."/>
            <person name="Bloemberg G."/>
            <person name="Nusch-Inderbinnen M."/>
            <person name="Stephan R."/>
        </authorList>
    </citation>
    <scope>NUCLEOTIDE SEQUENCE [LARGE SCALE GENOMIC DNA]</scope>
    <source>
        <strain evidence="39 72">N18-0707</strain>
    </source>
</reference>
<evidence type="ECO:0000313" key="36">
    <source>
        <dbReference type="EMBL" id="HAB8557617.1"/>
    </source>
</evidence>
<evidence type="ECO:0000313" key="68">
    <source>
        <dbReference type="Proteomes" id="UP000525850"/>
    </source>
</evidence>
<evidence type="ECO:0000313" key="35">
    <source>
        <dbReference type="EMBL" id="HAA8053844.1"/>
    </source>
</evidence>
<evidence type="ECO:0000313" key="48">
    <source>
        <dbReference type="Proteomes" id="UP000345329"/>
    </source>
</evidence>
<evidence type="ECO:0000313" key="14">
    <source>
        <dbReference type="EMBL" id="EAG2088085.1"/>
    </source>
</evidence>
<reference evidence="45 48" key="5">
    <citation type="submission" date="2018-06" db="EMBL/GenBank/DDBJ databases">
        <authorList>
            <consortium name="GenomeTrakr: Next Generation Sequencing Network for Food Pathogen Tracability"/>
        </authorList>
    </citation>
    <scope>NUCLEOTIDE SEQUENCE [LARGE SCALE GENOMIC DNA]</scope>
    <source>
        <strain evidence="17 74">10B02965A-1</strain>
        <strain evidence="6 53">CFSAN008042</strain>
        <strain evidence="19 70">CFSAN063727</strain>
        <strain evidence="31 60">CFSAN102901</strain>
        <strain evidence="4 52">FDA00007096</strain>
        <strain evidence="8 57">FDA00008584</strain>
        <strain evidence="15">FDA00011243</strain>
        <strain evidence="5 43">FDA00013332</strain>
        <strain evidence="11 47">FDA00013853</strain>
        <strain evidence="26 59">FDA00014336</strain>
        <strain evidence="28 55">FDA00014370</strain>
        <strain evidence="27 56">FDA00014392</strain>
        <strain evidence="34">FDA00015054</strain>
        <strain evidence="18 71">FDA1005580-S054-001</strain>
        <strain evidence="64">FDA1090798-S029-001</strain>
        <strain evidence="65">FDA956581-098-004</strain>
        <strain evidence="16 68">FDA960927-006-004</strain>
        <strain evidence="20 75">FLAG-38921</strain>
        <strain evidence="14 45">FLAG-54356</strain>
        <strain evidence="10 54">FSIS31901579</strain>
        <strain evidence="23 69">LS1344</strain>
        <strain evidence="32 61">OSF101448</strain>
        <strain evidence="9 48">VA-WGS-00405</strain>
    </source>
</reference>
<dbReference type="EMBL" id="AANDSR010000005">
    <property type="protein sequence ID" value="EDN9836835.1"/>
    <property type="molecule type" value="Genomic_DNA"/>
</dbReference>
<dbReference type="EMBL" id="AAHZFN010000003">
    <property type="protein sequence ID" value="ECB9472660.1"/>
    <property type="molecule type" value="Genomic_DNA"/>
</dbReference>
<dbReference type="Proteomes" id="UP000339309">
    <property type="component" value="Unassembled WGS sequence"/>
</dbReference>
<dbReference type="EMBL" id="AABBHO010000005">
    <property type="protein sequence ID" value="EAG2996152.1"/>
    <property type="molecule type" value="Genomic_DNA"/>
</dbReference>
<evidence type="ECO:0000313" key="38">
    <source>
        <dbReference type="EMBL" id="HAC0275755.1"/>
    </source>
</evidence>
<evidence type="ECO:0000313" key="4">
    <source>
        <dbReference type="EMBL" id="EAC5550838.1"/>
    </source>
</evidence>
<evidence type="ECO:0000313" key="32">
    <source>
        <dbReference type="EMBL" id="EDN9836835.1"/>
    </source>
</evidence>
<dbReference type="EMBL" id="AAANYN010000005">
    <property type="protein sequence ID" value="EAD5773654.1"/>
    <property type="molecule type" value="Genomic_DNA"/>
</dbReference>